<dbReference type="Proteomes" id="UP000499080">
    <property type="component" value="Unassembled WGS sequence"/>
</dbReference>
<proteinExistence type="predicted"/>
<dbReference type="AlphaFoldDB" id="A0A4Y2UW41"/>
<organism evidence="1 2">
    <name type="scientific">Araneus ventricosus</name>
    <name type="common">Orbweaver spider</name>
    <name type="synonym">Epeira ventricosa</name>
    <dbReference type="NCBI Taxonomy" id="182803"/>
    <lineage>
        <taxon>Eukaryota</taxon>
        <taxon>Metazoa</taxon>
        <taxon>Ecdysozoa</taxon>
        <taxon>Arthropoda</taxon>
        <taxon>Chelicerata</taxon>
        <taxon>Arachnida</taxon>
        <taxon>Araneae</taxon>
        <taxon>Araneomorphae</taxon>
        <taxon>Entelegynae</taxon>
        <taxon>Araneoidea</taxon>
        <taxon>Araneidae</taxon>
        <taxon>Araneus</taxon>
    </lineage>
</organism>
<name>A0A4Y2UW41_ARAVE</name>
<comment type="caution">
    <text evidence="1">The sequence shown here is derived from an EMBL/GenBank/DDBJ whole genome shotgun (WGS) entry which is preliminary data.</text>
</comment>
<reference evidence="1 2" key="1">
    <citation type="journal article" date="2019" name="Sci. Rep.">
        <title>Orb-weaving spider Araneus ventricosus genome elucidates the spidroin gene catalogue.</title>
        <authorList>
            <person name="Kono N."/>
            <person name="Nakamura H."/>
            <person name="Ohtoshi R."/>
            <person name="Moran D.A.P."/>
            <person name="Shinohara A."/>
            <person name="Yoshida Y."/>
            <person name="Fujiwara M."/>
            <person name="Mori M."/>
            <person name="Tomita M."/>
            <person name="Arakawa K."/>
        </authorList>
    </citation>
    <scope>NUCLEOTIDE SEQUENCE [LARGE SCALE GENOMIC DNA]</scope>
</reference>
<gene>
    <name evidence="1" type="ORF">AVEN_11474_1</name>
</gene>
<sequence>MSRLNEKFQESGMLNIEKYSTKIFKKAACQKHFKDGEVLRNSTFYNEKTGHTISAPMKRPKVKENAVPSIFPGCPSCMSSSSAIREIPSEKRQRLEQV</sequence>
<dbReference type="OrthoDB" id="6764673at2759"/>
<dbReference type="EMBL" id="BGPR01039695">
    <property type="protein sequence ID" value="GBO15697.1"/>
    <property type="molecule type" value="Genomic_DNA"/>
</dbReference>
<evidence type="ECO:0008006" key="3">
    <source>
        <dbReference type="Google" id="ProtNLM"/>
    </source>
</evidence>
<evidence type="ECO:0000313" key="1">
    <source>
        <dbReference type="EMBL" id="GBO15697.1"/>
    </source>
</evidence>
<accession>A0A4Y2UW41</accession>
<protein>
    <recommendedName>
        <fullName evidence="3">THAP-type domain-containing protein</fullName>
    </recommendedName>
</protein>
<keyword evidence="2" id="KW-1185">Reference proteome</keyword>
<evidence type="ECO:0000313" key="2">
    <source>
        <dbReference type="Proteomes" id="UP000499080"/>
    </source>
</evidence>